<reference evidence="15" key="1">
    <citation type="journal article" date="2014" name="Int. J. Syst. Evol. Microbiol.">
        <title>Complete genome sequence of Corynebacterium casei LMG S-19264T (=DSM 44701T), isolated from a smear-ripened cheese.</title>
        <authorList>
            <consortium name="US DOE Joint Genome Institute (JGI-PGF)"/>
            <person name="Walter F."/>
            <person name="Albersmeier A."/>
            <person name="Kalinowski J."/>
            <person name="Ruckert C."/>
        </authorList>
    </citation>
    <scope>NUCLEOTIDE SEQUENCE</scope>
    <source>
        <strain evidence="15">CGMCC 1.14984</strain>
    </source>
</reference>
<feature type="domain" description="NolW-like" evidence="13">
    <location>
        <begin position="196"/>
        <end position="265"/>
    </location>
</feature>
<dbReference type="InterPro" id="IPR049371">
    <property type="entry name" value="GspD-like_N0"/>
</dbReference>
<keyword evidence="4" id="KW-1134">Transmembrane beta strand</keyword>
<organism evidence="15 17">
    <name type="scientific">Aquisalinus luteolus</name>
    <dbReference type="NCBI Taxonomy" id="1566827"/>
    <lineage>
        <taxon>Bacteria</taxon>
        <taxon>Pseudomonadati</taxon>
        <taxon>Pseudomonadota</taxon>
        <taxon>Alphaproteobacteria</taxon>
        <taxon>Parvularculales</taxon>
        <taxon>Parvularculaceae</taxon>
        <taxon>Aquisalinus</taxon>
    </lineage>
</organism>
<feature type="domain" description="NolW-like" evidence="13">
    <location>
        <begin position="272"/>
        <end position="340"/>
    </location>
</feature>
<keyword evidence="5" id="KW-0812">Transmembrane</keyword>
<dbReference type="RefSeq" id="WP_155141731.1">
    <property type="nucleotide sequence ID" value="NZ_BMGZ01000003.1"/>
</dbReference>
<dbReference type="EMBL" id="BMGZ01000003">
    <property type="protein sequence ID" value="GGI00400.1"/>
    <property type="molecule type" value="Genomic_DNA"/>
</dbReference>
<protein>
    <submittedName>
        <fullName evidence="15">Type II secretion system protein GspD</fullName>
    </submittedName>
    <submittedName>
        <fullName evidence="16">Type II secretion system secretin GspD</fullName>
    </submittedName>
</protein>
<evidence type="ECO:0000256" key="8">
    <source>
        <dbReference type="ARBA" id="ARBA00023136"/>
    </source>
</evidence>
<name>A0A8J3ERQ4_9PROT</name>
<dbReference type="InterPro" id="IPR050810">
    <property type="entry name" value="Bact_Secretion_Sys_Channel"/>
</dbReference>
<evidence type="ECO:0000313" key="18">
    <source>
        <dbReference type="Proteomes" id="UP000818603"/>
    </source>
</evidence>
<evidence type="ECO:0000256" key="7">
    <source>
        <dbReference type="ARBA" id="ARBA00022927"/>
    </source>
</evidence>
<dbReference type="InterPro" id="IPR005644">
    <property type="entry name" value="NolW-like"/>
</dbReference>
<keyword evidence="8" id="KW-0472">Membrane</keyword>
<evidence type="ECO:0000259" key="13">
    <source>
        <dbReference type="Pfam" id="PF03958"/>
    </source>
</evidence>
<dbReference type="InterPro" id="IPR038591">
    <property type="entry name" value="NolW-like_sf"/>
</dbReference>
<gene>
    <name evidence="15" type="primary">pulD</name>
    <name evidence="16" type="synonym">gspD</name>
    <name evidence="16" type="ORF">FF098_014200</name>
    <name evidence="15" type="ORF">GCM10011355_28600</name>
</gene>
<dbReference type="Pfam" id="PF00263">
    <property type="entry name" value="Secretin"/>
    <property type="match status" value="1"/>
</dbReference>
<keyword evidence="9" id="KW-0998">Cell outer membrane</keyword>
<evidence type="ECO:0000256" key="4">
    <source>
        <dbReference type="ARBA" id="ARBA00022452"/>
    </source>
</evidence>
<keyword evidence="6 11" id="KW-0732">Signal</keyword>
<reference evidence="16 18" key="2">
    <citation type="submission" date="2020-02" db="EMBL/GenBank/DDBJ databases">
        <title>Genome sequence of Parvularcula flava strain NH6-79.</title>
        <authorList>
            <person name="Abdul Karim M.H."/>
            <person name="Lam M.Q."/>
            <person name="Chen S.J."/>
            <person name="Yahya A."/>
            <person name="Shahir S."/>
            <person name="Shamsir M.S."/>
            <person name="Chong C.S."/>
        </authorList>
    </citation>
    <scope>NUCLEOTIDE SEQUENCE [LARGE SCALE GENOMIC DNA]</scope>
    <source>
        <strain evidence="16 18">NH6-79</strain>
    </source>
</reference>
<keyword evidence="18" id="KW-1185">Reference proteome</keyword>
<keyword evidence="7" id="KW-0653">Protein transport</keyword>
<dbReference type="Pfam" id="PF03958">
    <property type="entry name" value="Secretin_N"/>
    <property type="match status" value="3"/>
</dbReference>
<evidence type="ECO:0000313" key="17">
    <source>
        <dbReference type="Proteomes" id="UP000621856"/>
    </source>
</evidence>
<evidence type="ECO:0000256" key="3">
    <source>
        <dbReference type="ARBA" id="ARBA00022448"/>
    </source>
</evidence>
<dbReference type="Gene3D" id="3.30.1370.120">
    <property type="match status" value="3"/>
</dbReference>
<evidence type="ECO:0000313" key="15">
    <source>
        <dbReference type="EMBL" id="GGI00400.1"/>
    </source>
</evidence>
<evidence type="ECO:0000256" key="10">
    <source>
        <dbReference type="RuleBase" id="RU004004"/>
    </source>
</evidence>
<evidence type="ECO:0000256" key="2">
    <source>
        <dbReference type="ARBA" id="ARBA00006980"/>
    </source>
</evidence>
<keyword evidence="3 10" id="KW-0813">Transport</keyword>
<dbReference type="PRINTS" id="PR00811">
    <property type="entry name" value="BCTERIALGSPD"/>
</dbReference>
<feature type="domain" description="GspD-like N0" evidence="14">
    <location>
        <begin position="39"/>
        <end position="111"/>
    </location>
</feature>
<evidence type="ECO:0000256" key="9">
    <source>
        <dbReference type="ARBA" id="ARBA00023237"/>
    </source>
</evidence>
<dbReference type="InterPro" id="IPR013356">
    <property type="entry name" value="T2SS_GspD"/>
</dbReference>
<dbReference type="AlphaFoldDB" id="A0A8J3ERQ4"/>
<sequence>MFVSRLIALASLGMISGLSLGLTPAFAQQAGSQQAGASINYDGADIRDFVESVSLRTGRSFVIDPRLQGQVTIFSPPDATLTSDEIWELFLATMQVNGYVVLPITEGEYKIVPGEQTTRAGGIGTADAGGAIVTRILRLDNVDARTAATTLRGLHSERGLVTPVPESNSVVIVDTASNVDRLVEVARDFDRDTSIVRSIRLESAIATEVASTLRELLAGAATETRRGNATSVVAVPASNTVIIRGTPADVSRLVPLVEELDRNGASQVDLSVVYLNHANAEEIVPLLTTMIETSYGVESVTRKPSIAAHKETNALIISADPETRRIIQQVVAQLDIRRPQVMIEAIIVEISDTLARDLGLQYVVGGEDMPFSSTRFNQNSPNLLAGVGAAYLYNNRETQTVTDADNNTTTTTTELIPGTEELIDAAIGSLLGVNGFSLGGGGVSDDGTLFAAILTAVQNDTQSNILSTPFAVTLDNQTARLSVGQEIPVTTGEAVGNDLENAFRQVERQEIGVILEVTPQINEGNTVRMQIIQEVSSVNGALTQANRDFVTNKSVVETTAVAEDGEVLILGGLIDDNSQLSESKVPLLGDIPVAGNLFKGTSRTNRKSTLMVFIKPTILRDRRTSEAVTARKYNYARQQQLLKMDGEVPPIDILIEDFLGAAPAGVSSPVIEE</sequence>
<feature type="signal peptide" evidence="11">
    <location>
        <begin position="1"/>
        <end position="27"/>
    </location>
</feature>
<dbReference type="PANTHER" id="PTHR30332">
    <property type="entry name" value="PROBABLE GENERAL SECRETION PATHWAY PROTEIN D"/>
    <property type="match status" value="1"/>
</dbReference>
<dbReference type="InterPro" id="IPR004846">
    <property type="entry name" value="T2SS/T3SS_dom"/>
</dbReference>
<evidence type="ECO:0000256" key="11">
    <source>
        <dbReference type="SAM" id="SignalP"/>
    </source>
</evidence>
<evidence type="ECO:0000256" key="1">
    <source>
        <dbReference type="ARBA" id="ARBA00004442"/>
    </source>
</evidence>
<evidence type="ECO:0000256" key="6">
    <source>
        <dbReference type="ARBA" id="ARBA00022729"/>
    </source>
</evidence>
<evidence type="ECO:0000256" key="5">
    <source>
        <dbReference type="ARBA" id="ARBA00022692"/>
    </source>
</evidence>
<dbReference type="EMBL" id="VCJR02000003">
    <property type="protein sequence ID" value="NHK29071.1"/>
    <property type="molecule type" value="Genomic_DNA"/>
</dbReference>
<dbReference type="PANTHER" id="PTHR30332:SF24">
    <property type="entry name" value="SECRETIN GSPD-RELATED"/>
    <property type="match status" value="1"/>
</dbReference>
<feature type="chain" id="PRO_5035257858" evidence="11">
    <location>
        <begin position="28"/>
        <end position="673"/>
    </location>
</feature>
<dbReference type="GO" id="GO:0015628">
    <property type="term" value="P:protein secretion by the type II secretion system"/>
    <property type="evidence" value="ECO:0007669"/>
    <property type="project" value="InterPro"/>
</dbReference>
<dbReference type="Proteomes" id="UP000818603">
    <property type="component" value="Unassembled WGS sequence"/>
</dbReference>
<comment type="caution">
    <text evidence="15">The sequence shown here is derived from an EMBL/GenBank/DDBJ whole genome shotgun (WGS) entry which is preliminary data.</text>
</comment>
<dbReference type="GO" id="GO:0009279">
    <property type="term" value="C:cell outer membrane"/>
    <property type="evidence" value="ECO:0007669"/>
    <property type="project" value="UniProtKB-SubCell"/>
</dbReference>
<feature type="domain" description="Type II/III secretion system secretin-like" evidence="12">
    <location>
        <begin position="456"/>
        <end position="620"/>
    </location>
</feature>
<accession>A0A8J3ERQ4</accession>
<dbReference type="InterPro" id="IPR001775">
    <property type="entry name" value="GspD/PilQ"/>
</dbReference>
<dbReference type="NCBIfam" id="TIGR02517">
    <property type="entry name" value="type_II_gspD"/>
    <property type="match status" value="1"/>
</dbReference>
<dbReference type="Proteomes" id="UP000621856">
    <property type="component" value="Unassembled WGS sequence"/>
</dbReference>
<proteinExistence type="inferred from homology"/>
<comment type="similarity">
    <text evidence="2">Belongs to the bacterial secretin family. GSP D subfamily.</text>
</comment>
<evidence type="ECO:0000259" key="12">
    <source>
        <dbReference type="Pfam" id="PF00263"/>
    </source>
</evidence>
<reference evidence="15" key="3">
    <citation type="submission" date="2020-09" db="EMBL/GenBank/DDBJ databases">
        <authorList>
            <person name="Sun Q."/>
            <person name="Zhou Y."/>
        </authorList>
    </citation>
    <scope>NUCLEOTIDE SEQUENCE</scope>
    <source>
        <strain evidence="15">CGMCC 1.14984</strain>
    </source>
</reference>
<evidence type="ECO:0000259" key="14">
    <source>
        <dbReference type="Pfam" id="PF21305"/>
    </source>
</evidence>
<comment type="subcellular location">
    <subcellularLocation>
        <location evidence="1 10">Cell outer membrane</location>
    </subcellularLocation>
</comment>
<feature type="domain" description="NolW-like" evidence="13">
    <location>
        <begin position="134"/>
        <end position="192"/>
    </location>
</feature>
<dbReference type="Pfam" id="PF21305">
    <property type="entry name" value="type_II_gspD_N0"/>
    <property type="match status" value="1"/>
</dbReference>
<evidence type="ECO:0000313" key="16">
    <source>
        <dbReference type="EMBL" id="NHK29071.1"/>
    </source>
</evidence>
<dbReference type="GO" id="GO:0015627">
    <property type="term" value="C:type II protein secretion system complex"/>
    <property type="evidence" value="ECO:0007669"/>
    <property type="project" value="InterPro"/>
</dbReference>